<feature type="compositionally biased region" description="Basic residues" evidence="1">
    <location>
        <begin position="174"/>
        <end position="186"/>
    </location>
</feature>
<dbReference type="EMBL" id="GBRH01176255">
    <property type="protein sequence ID" value="JAE21641.1"/>
    <property type="molecule type" value="Transcribed_RNA"/>
</dbReference>
<name>A0A0A9GGI4_ARUDO</name>
<accession>A0A0A9GGI4</accession>
<evidence type="ECO:0000313" key="2">
    <source>
        <dbReference type="EMBL" id="JAE21641.1"/>
    </source>
</evidence>
<proteinExistence type="predicted"/>
<protein>
    <submittedName>
        <fullName evidence="2">Uncharacterized protein</fullName>
    </submittedName>
</protein>
<feature type="compositionally biased region" description="Basic residues" evidence="1">
    <location>
        <begin position="147"/>
        <end position="161"/>
    </location>
</feature>
<feature type="region of interest" description="Disordered" evidence="1">
    <location>
        <begin position="1"/>
        <end position="193"/>
    </location>
</feature>
<dbReference type="AlphaFoldDB" id="A0A0A9GGI4"/>
<reference evidence="2" key="2">
    <citation type="journal article" date="2015" name="Data Brief">
        <title>Shoot transcriptome of the giant reed, Arundo donax.</title>
        <authorList>
            <person name="Barrero R.A."/>
            <person name="Guerrero F.D."/>
            <person name="Moolhuijzen P."/>
            <person name="Goolsby J.A."/>
            <person name="Tidwell J."/>
            <person name="Bellgard S.E."/>
            <person name="Bellgard M.I."/>
        </authorList>
    </citation>
    <scope>NUCLEOTIDE SEQUENCE</scope>
    <source>
        <tissue evidence="2">Shoot tissue taken approximately 20 cm above the soil surface</tissue>
    </source>
</reference>
<reference evidence="2" key="1">
    <citation type="submission" date="2014-09" db="EMBL/GenBank/DDBJ databases">
        <authorList>
            <person name="Magalhaes I.L.F."/>
            <person name="Oliveira U."/>
            <person name="Santos F.R."/>
            <person name="Vidigal T.H.D.A."/>
            <person name="Brescovit A.D."/>
            <person name="Santos A.J."/>
        </authorList>
    </citation>
    <scope>NUCLEOTIDE SEQUENCE</scope>
    <source>
        <tissue evidence="2">Shoot tissue taken approximately 20 cm above the soil surface</tissue>
    </source>
</reference>
<feature type="compositionally biased region" description="Basic residues" evidence="1">
    <location>
        <begin position="105"/>
        <end position="140"/>
    </location>
</feature>
<sequence>MPRVSQTASRPPCHALPGPPAGHHATTLETPTGLAATTEGGPHGRRHHPDPAAAGPHTTPRRTQILPGHGRHPPSRRVDATPPSSSGRRSWRKTRTGAPPWAPRAKIRLRGRWIRPRGCRIRPRGHRNRPRRRQRTRRPARCAPAPIRRHHRRAPCRRPPRSGRASGLPLGQRRGGKGCRCKCSPKIRHEPSL</sequence>
<evidence type="ECO:0000256" key="1">
    <source>
        <dbReference type="SAM" id="MobiDB-lite"/>
    </source>
</evidence>
<organism evidence="2">
    <name type="scientific">Arundo donax</name>
    <name type="common">Giant reed</name>
    <name type="synonym">Donax arundinaceus</name>
    <dbReference type="NCBI Taxonomy" id="35708"/>
    <lineage>
        <taxon>Eukaryota</taxon>
        <taxon>Viridiplantae</taxon>
        <taxon>Streptophyta</taxon>
        <taxon>Embryophyta</taxon>
        <taxon>Tracheophyta</taxon>
        <taxon>Spermatophyta</taxon>
        <taxon>Magnoliopsida</taxon>
        <taxon>Liliopsida</taxon>
        <taxon>Poales</taxon>
        <taxon>Poaceae</taxon>
        <taxon>PACMAD clade</taxon>
        <taxon>Arundinoideae</taxon>
        <taxon>Arundineae</taxon>
        <taxon>Arundo</taxon>
    </lineage>
</organism>